<dbReference type="PROSITE" id="PS00894">
    <property type="entry name" value="HTH_DEOR_1"/>
    <property type="match status" value="1"/>
</dbReference>
<evidence type="ECO:0000313" key="6">
    <source>
        <dbReference type="Proteomes" id="UP000031339"/>
    </source>
</evidence>
<dbReference type="SUPFAM" id="SSF100950">
    <property type="entry name" value="NagB/RpiA/CoA transferase-like"/>
    <property type="match status" value="1"/>
</dbReference>
<dbReference type="SMART" id="SM01134">
    <property type="entry name" value="DeoRC"/>
    <property type="match status" value="1"/>
</dbReference>
<dbReference type="PANTHER" id="PTHR30363:SF51">
    <property type="entry name" value="HTH-TYPE TRANSCRIPTIONAL REPRESSOR GLCR"/>
    <property type="match status" value="1"/>
</dbReference>
<dbReference type="GO" id="GO:0003677">
    <property type="term" value="F:DNA binding"/>
    <property type="evidence" value="ECO:0007669"/>
    <property type="project" value="UniProtKB-KW"/>
</dbReference>
<dbReference type="InterPro" id="IPR036390">
    <property type="entry name" value="WH_DNA-bd_sf"/>
</dbReference>
<dbReference type="Gene3D" id="1.10.10.10">
    <property type="entry name" value="Winged helix-like DNA-binding domain superfamily/Winged helix DNA-binding domain"/>
    <property type="match status" value="1"/>
</dbReference>
<dbReference type="STRING" id="862969.SCI_1887"/>
<dbReference type="Pfam" id="PF00455">
    <property type="entry name" value="DeoRC"/>
    <property type="match status" value="1"/>
</dbReference>
<organism evidence="5 6">
    <name type="scientific">Streptococcus constellatus</name>
    <dbReference type="NCBI Taxonomy" id="76860"/>
    <lineage>
        <taxon>Bacteria</taxon>
        <taxon>Bacillati</taxon>
        <taxon>Bacillota</taxon>
        <taxon>Bacilli</taxon>
        <taxon>Lactobacillales</taxon>
        <taxon>Streptococcaceae</taxon>
        <taxon>Streptococcus</taxon>
        <taxon>Streptococcus anginosus group</taxon>
    </lineage>
</organism>
<dbReference type="SMART" id="SM00420">
    <property type="entry name" value="HTH_DEOR"/>
    <property type="match status" value="1"/>
</dbReference>
<proteinExistence type="predicted"/>
<keyword evidence="1" id="KW-0805">Transcription regulation</keyword>
<protein>
    <submittedName>
        <fullName evidence="5">Cytochrome C</fullName>
    </submittedName>
</protein>
<accession>A0A0C1KEI7</accession>
<comment type="caution">
    <text evidence="5">The sequence shown here is derived from an EMBL/GenBank/DDBJ whole genome shotgun (WGS) entry which is preliminary data.</text>
</comment>
<dbReference type="OrthoDB" id="9798651at2"/>
<dbReference type="Proteomes" id="UP000031339">
    <property type="component" value="Unassembled WGS sequence"/>
</dbReference>
<evidence type="ECO:0000256" key="3">
    <source>
        <dbReference type="ARBA" id="ARBA00023163"/>
    </source>
</evidence>
<evidence type="ECO:0000313" key="5">
    <source>
        <dbReference type="EMBL" id="KIC77377.1"/>
    </source>
</evidence>
<dbReference type="InterPro" id="IPR001034">
    <property type="entry name" value="DeoR_HTH"/>
</dbReference>
<reference evidence="5 6" key="1">
    <citation type="submission" date="2014-12" db="EMBL/GenBank/DDBJ databases">
        <title>Partial genome sequence of Streptococcus constellatus KCOM 1650 (= ChDC B144).</title>
        <authorList>
            <person name="Kook J.-K."/>
            <person name="Park S.-N."/>
            <person name="Lim Y.K."/>
            <person name="Jo E."/>
        </authorList>
    </citation>
    <scope>NUCLEOTIDE SEQUENCE [LARGE SCALE GENOMIC DNA]</scope>
    <source>
        <strain evidence="5 6">KCOM 1650</strain>
    </source>
</reference>
<evidence type="ECO:0000259" key="4">
    <source>
        <dbReference type="PROSITE" id="PS51000"/>
    </source>
</evidence>
<keyword evidence="2" id="KW-0238">DNA-binding</keyword>
<evidence type="ECO:0000256" key="2">
    <source>
        <dbReference type="ARBA" id="ARBA00023125"/>
    </source>
</evidence>
<dbReference type="RefSeq" id="WP_039677759.1">
    <property type="nucleotide sequence ID" value="NZ_JWIY01000004.1"/>
</dbReference>
<dbReference type="InterPro" id="IPR037171">
    <property type="entry name" value="NagB/RpiA_transferase-like"/>
</dbReference>
<dbReference type="PRINTS" id="PR00037">
    <property type="entry name" value="HTHLACR"/>
</dbReference>
<dbReference type="EMBL" id="JWIY01000004">
    <property type="protein sequence ID" value="KIC77377.1"/>
    <property type="molecule type" value="Genomic_DNA"/>
</dbReference>
<dbReference type="InterPro" id="IPR018356">
    <property type="entry name" value="Tscrpt_reg_HTH_DeoR_CS"/>
</dbReference>
<dbReference type="SUPFAM" id="SSF46785">
    <property type="entry name" value="Winged helix' DNA-binding domain"/>
    <property type="match status" value="1"/>
</dbReference>
<dbReference type="AlphaFoldDB" id="A0A0C1KEI7"/>
<dbReference type="InterPro" id="IPR036388">
    <property type="entry name" value="WH-like_DNA-bd_sf"/>
</dbReference>
<feature type="domain" description="HTH deoR-type" evidence="4">
    <location>
        <begin position="3"/>
        <end position="58"/>
    </location>
</feature>
<dbReference type="PANTHER" id="PTHR30363">
    <property type="entry name" value="HTH-TYPE TRANSCRIPTIONAL REGULATOR SRLR-RELATED"/>
    <property type="match status" value="1"/>
</dbReference>
<dbReference type="Pfam" id="PF08220">
    <property type="entry name" value="HTH_DeoR"/>
    <property type="match status" value="1"/>
</dbReference>
<dbReference type="GO" id="GO:0003700">
    <property type="term" value="F:DNA-binding transcription factor activity"/>
    <property type="evidence" value="ECO:0007669"/>
    <property type="project" value="InterPro"/>
</dbReference>
<dbReference type="InterPro" id="IPR050313">
    <property type="entry name" value="Carb_Metab_HTH_regulators"/>
</dbReference>
<dbReference type="InterPro" id="IPR014036">
    <property type="entry name" value="DeoR-like_C"/>
</dbReference>
<gene>
    <name evidence="5" type="ORF">RN79_08915</name>
</gene>
<name>A0A0C1KEI7_STRCV</name>
<dbReference type="eggNOG" id="COG1349">
    <property type="taxonomic scope" value="Bacteria"/>
</dbReference>
<dbReference type="PROSITE" id="PS51000">
    <property type="entry name" value="HTH_DEOR_2"/>
    <property type="match status" value="1"/>
</dbReference>
<sequence length="248" mass="29241">MYQEQRLNKILELLAEKRQLSAKEMVDYFHVSKDTIRRDFSILNERKLVQRTHGGILPLENKQQILSFNDRSQKFTKEKRKIAQKAYELIEEEQLLYFDVSTIILQLAQVMNQKNTIYSHSLDNAIMISGHEQVDFHLLGGKFYPKNRFYYSLNEAELLEHLQFDIAFFGAASLKNGQVSYEDAEDAYIKKLVMQHSQTKILLAEQEKWQKNSNYILSDISSFDYWITDQKPTTEIKTLLPDTLKIIY</sequence>
<keyword evidence="3" id="KW-0804">Transcription</keyword>
<evidence type="ECO:0000256" key="1">
    <source>
        <dbReference type="ARBA" id="ARBA00023015"/>
    </source>
</evidence>